<evidence type="ECO:0000256" key="1">
    <source>
        <dbReference type="SAM" id="SignalP"/>
    </source>
</evidence>
<reference evidence="2" key="1">
    <citation type="submission" date="2022-12" db="EMBL/GenBank/DDBJ databases">
        <authorList>
            <person name="Wang J."/>
        </authorList>
    </citation>
    <scope>NUCLEOTIDE SEQUENCE</scope>
    <source>
        <strain evidence="2">HY-42-06</strain>
    </source>
</reference>
<name>A0ABT4CLX2_9CLOT</name>
<keyword evidence="3" id="KW-1185">Reference proteome</keyword>
<dbReference type="Gene3D" id="3.90.1720.10">
    <property type="entry name" value="endopeptidase domain like (from Nostoc punctiforme)"/>
    <property type="match status" value="1"/>
</dbReference>
<proteinExistence type="predicted"/>
<gene>
    <name evidence="2" type="ORF">OXH55_05300</name>
</gene>
<keyword evidence="1" id="KW-0732">Signal</keyword>
<dbReference type="RefSeq" id="WP_268048564.1">
    <property type="nucleotide sequence ID" value="NZ_JAPQES010000001.1"/>
</dbReference>
<comment type="caution">
    <text evidence="2">The sequence shown here is derived from an EMBL/GenBank/DDBJ whole genome shotgun (WGS) entry which is preliminary data.</text>
</comment>
<evidence type="ECO:0000313" key="2">
    <source>
        <dbReference type="EMBL" id="MCY6370041.1"/>
    </source>
</evidence>
<sequence length="443" mass="50745">MKIRLCHSKFLSLFMIFSLTFTLLSFTPSSVKAESENHLSQVDIPKIQFVTLEHSPFISGHSNSIYISSKDYSNNVQYQLFYARADKTNDSWKLINPSSNGGWSEATNPTIPKLISISNLKLKTGRYKIAIRVKRVNLKDSNEYKYKNPYGNYDDHYIYNINVLSKSNENLSGSMIINKLEFNQGEHIIVGGINNNSKNLYKVHLYNPDKGEWISPSKPYSRIVNCNTSNIPAGTYLLDLWCKGDHSKNKYDGVKFTVITIKEWTKEQTKNDNKVERTQSKLQTDLYNYLRYDGNRQTVNKRALGLNNGSAYNDCVYFTSEALRRVGVNIADKVCNTGSLINDKYKNVSLINYLSKDNWQVCYDVSKLLPGDICFTTTAKGTKGKPTHVYIFMGWVNEGSTDYAYICDNQSHYYGNQICHIRNIKHALPNKEALAFFMYKPTK</sequence>
<feature type="chain" id="PRO_5046389504" description="Amidase domain-containing protein" evidence="1">
    <location>
        <begin position="34"/>
        <end position="443"/>
    </location>
</feature>
<evidence type="ECO:0000313" key="3">
    <source>
        <dbReference type="Proteomes" id="UP001079657"/>
    </source>
</evidence>
<organism evidence="2 3">
    <name type="scientific">Clostridium ganghwense</name>
    <dbReference type="NCBI Taxonomy" id="312089"/>
    <lineage>
        <taxon>Bacteria</taxon>
        <taxon>Bacillati</taxon>
        <taxon>Bacillota</taxon>
        <taxon>Clostridia</taxon>
        <taxon>Eubacteriales</taxon>
        <taxon>Clostridiaceae</taxon>
        <taxon>Clostridium</taxon>
    </lineage>
</organism>
<dbReference type="EMBL" id="JAPQES010000001">
    <property type="protein sequence ID" value="MCY6370041.1"/>
    <property type="molecule type" value="Genomic_DNA"/>
</dbReference>
<accession>A0ABT4CLX2</accession>
<evidence type="ECO:0008006" key="4">
    <source>
        <dbReference type="Google" id="ProtNLM"/>
    </source>
</evidence>
<dbReference type="Proteomes" id="UP001079657">
    <property type="component" value="Unassembled WGS sequence"/>
</dbReference>
<protein>
    <recommendedName>
        <fullName evidence="4">Amidase domain-containing protein</fullName>
    </recommendedName>
</protein>
<feature type="signal peptide" evidence="1">
    <location>
        <begin position="1"/>
        <end position="33"/>
    </location>
</feature>